<proteinExistence type="predicted"/>
<comment type="caution">
    <text evidence="4">The sequence shown here is derived from an EMBL/GenBank/DDBJ whole genome shotgun (WGS) entry which is preliminary data.</text>
</comment>
<dbReference type="PIRSF" id="PIRSF018266">
    <property type="entry name" value="FecR"/>
    <property type="match status" value="1"/>
</dbReference>
<reference evidence="4 5" key="1">
    <citation type="journal article" date="2020" name="Insects">
        <title>Bacteria Belonging to Pseudomonas typographi sp. nov. from the Bark Beetle Ips typographus Have Genomic Potential to Aid in the Host Ecology.</title>
        <authorList>
            <person name="Peral-Aranega E."/>
            <person name="Saati-Santamaria Z."/>
            <person name="Kolarik M."/>
            <person name="Rivas R."/>
            <person name="Garcia-Fraile P."/>
        </authorList>
    </citation>
    <scope>NUCLEOTIDE SEQUENCE [LARGE SCALE GENOMIC DNA]</scope>
    <source>
        <strain evidence="4 5">CA3A</strain>
    </source>
</reference>
<evidence type="ECO:0000256" key="1">
    <source>
        <dbReference type="SAM" id="Phobius"/>
    </source>
</evidence>
<dbReference type="PANTHER" id="PTHR30273">
    <property type="entry name" value="PERIPLASMIC SIGNAL SENSOR AND SIGMA FACTOR ACTIVATOR FECR-RELATED"/>
    <property type="match status" value="1"/>
</dbReference>
<sequence>MSSHASPDPSSDRISDEAARWCMRLHEQDLPAQERERFEQWLNSDPAHRREFDAMMEIWTISEFLPTPHPAVGTPAPRARRAIKRPWVAAAVLLAGLPILGLVGWEQGWVPNDYQRYQSGAATRDVTLADGSHVQLNLGTQLAYANYKDRRSVTLGKGEAYFEVKHDASHPFMVDAGPGQVRVTGTKFNVWSYQDEVVVTLTEGSVKVLSDRRKPAQVAYLSPDMQARYNLHTFSPEVSAASPSDALAWREGKLVLRDVPLDQALAQINRYLPTPIHLADRPTGQLRIGGIYNTANIASLVEALPKVLPVYLSHNDEGETVVQRKGGL</sequence>
<dbReference type="RefSeq" id="WP_190424595.1">
    <property type="nucleotide sequence ID" value="NZ_JAAOCA010000034.1"/>
</dbReference>
<evidence type="ECO:0000259" key="3">
    <source>
        <dbReference type="Pfam" id="PF16220"/>
    </source>
</evidence>
<keyword evidence="1" id="KW-0812">Transmembrane</keyword>
<keyword evidence="1" id="KW-0472">Membrane</keyword>
<dbReference type="InterPro" id="IPR032623">
    <property type="entry name" value="FecR_N"/>
</dbReference>
<dbReference type="Gene3D" id="3.55.50.30">
    <property type="match status" value="1"/>
</dbReference>
<gene>
    <name evidence="4" type="ORF">HAQ05_22120</name>
</gene>
<dbReference type="Pfam" id="PF16220">
    <property type="entry name" value="DUF4880"/>
    <property type="match status" value="1"/>
</dbReference>
<dbReference type="Pfam" id="PF04773">
    <property type="entry name" value="FecR"/>
    <property type="match status" value="1"/>
</dbReference>
<dbReference type="PANTHER" id="PTHR30273:SF2">
    <property type="entry name" value="PROTEIN FECR"/>
    <property type="match status" value="1"/>
</dbReference>
<dbReference type="Proteomes" id="UP000805841">
    <property type="component" value="Unassembled WGS sequence"/>
</dbReference>
<dbReference type="InterPro" id="IPR012373">
    <property type="entry name" value="Ferrdict_sens_TM"/>
</dbReference>
<dbReference type="InterPro" id="IPR006860">
    <property type="entry name" value="FecR"/>
</dbReference>
<name>A0ABR7Z753_9PSED</name>
<evidence type="ECO:0000313" key="5">
    <source>
        <dbReference type="Proteomes" id="UP000805841"/>
    </source>
</evidence>
<dbReference type="Gene3D" id="2.60.120.1440">
    <property type="match status" value="1"/>
</dbReference>
<evidence type="ECO:0000313" key="4">
    <source>
        <dbReference type="EMBL" id="MBD1601375.1"/>
    </source>
</evidence>
<feature type="transmembrane region" description="Helical" evidence="1">
    <location>
        <begin position="87"/>
        <end position="105"/>
    </location>
</feature>
<organism evidence="4 5">
    <name type="scientific">Pseudomonas typographi</name>
    <dbReference type="NCBI Taxonomy" id="2715964"/>
    <lineage>
        <taxon>Bacteria</taxon>
        <taxon>Pseudomonadati</taxon>
        <taxon>Pseudomonadota</taxon>
        <taxon>Gammaproteobacteria</taxon>
        <taxon>Pseudomonadales</taxon>
        <taxon>Pseudomonadaceae</taxon>
        <taxon>Pseudomonas</taxon>
    </lineage>
</organism>
<protein>
    <submittedName>
        <fullName evidence="4">FecR family protein</fullName>
    </submittedName>
</protein>
<accession>A0ABR7Z753</accession>
<feature type="domain" description="FecR N-terminal" evidence="3">
    <location>
        <begin position="16"/>
        <end position="55"/>
    </location>
</feature>
<feature type="domain" description="FecR protein" evidence="2">
    <location>
        <begin position="119"/>
        <end position="207"/>
    </location>
</feature>
<evidence type="ECO:0000259" key="2">
    <source>
        <dbReference type="Pfam" id="PF04773"/>
    </source>
</evidence>
<keyword evidence="1" id="KW-1133">Transmembrane helix</keyword>
<keyword evidence="5" id="KW-1185">Reference proteome</keyword>
<dbReference type="EMBL" id="JAAOCA010000034">
    <property type="protein sequence ID" value="MBD1601375.1"/>
    <property type="molecule type" value="Genomic_DNA"/>
</dbReference>